<organism evidence="1 2">
    <name type="scientific">Cnephaeus nilssonii</name>
    <name type="common">Northern bat</name>
    <name type="synonym">Eptesicus nilssonii</name>
    <dbReference type="NCBI Taxonomy" id="3371016"/>
    <lineage>
        <taxon>Eukaryota</taxon>
        <taxon>Metazoa</taxon>
        <taxon>Chordata</taxon>
        <taxon>Craniata</taxon>
        <taxon>Vertebrata</taxon>
        <taxon>Euteleostomi</taxon>
        <taxon>Mammalia</taxon>
        <taxon>Eutheria</taxon>
        <taxon>Laurasiatheria</taxon>
        <taxon>Chiroptera</taxon>
        <taxon>Yangochiroptera</taxon>
        <taxon>Vespertilionidae</taxon>
        <taxon>Cnephaeus</taxon>
    </lineage>
</organism>
<reference evidence="1" key="1">
    <citation type="submission" date="2023-06" db="EMBL/GenBank/DDBJ databases">
        <title>Reference genome for the Northern bat (Eptesicus nilssonii), a most northern bat species.</title>
        <authorList>
            <person name="Laine V.N."/>
            <person name="Pulliainen A.T."/>
            <person name="Lilley T.M."/>
        </authorList>
    </citation>
    <scope>NUCLEOTIDE SEQUENCE</scope>
    <source>
        <strain evidence="1">BLF_Eptnil</strain>
        <tissue evidence="1">Kidney</tissue>
    </source>
</reference>
<gene>
    <name evidence="1" type="ORF">QTO34_001744</name>
</gene>
<proteinExistence type="predicted"/>
<dbReference type="EMBL" id="JAULJE010000011">
    <property type="protein sequence ID" value="KAK1337122.1"/>
    <property type="molecule type" value="Genomic_DNA"/>
</dbReference>
<comment type="caution">
    <text evidence="1">The sequence shown here is derived from an EMBL/GenBank/DDBJ whole genome shotgun (WGS) entry which is preliminary data.</text>
</comment>
<dbReference type="AlphaFoldDB" id="A0AA40HUI8"/>
<evidence type="ECO:0000313" key="1">
    <source>
        <dbReference type="EMBL" id="KAK1337122.1"/>
    </source>
</evidence>
<dbReference type="Proteomes" id="UP001177744">
    <property type="component" value="Unassembled WGS sequence"/>
</dbReference>
<protein>
    <submittedName>
        <fullName evidence="1">Uncharacterized protein</fullName>
    </submittedName>
</protein>
<evidence type="ECO:0000313" key="2">
    <source>
        <dbReference type="Proteomes" id="UP001177744"/>
    </source>
</evidence>
<accession>A0AA40HUI8</accession>
<name>A0AA40HUI8_CNENI</name>
<keyword evidence="2" id="KW-1185">Reference proteome</keyword>
<sequence>MDGAPPLLSVVFLVPASQPKVKSNSRQRASISVLNQTGPCPSWNDVRWTTKYQGWTMRDSWASLKAKYIYPKVTPIKIENLRQTLQIEVGYKEMNAWVEWIRYSVHALNKSDCYAYSNGMGCVLALYQEETAWGNASCKTLALLFPSNRGKELGPPK</sequence>